<name>A0ABW4VK92_9BACT</name>
<evidence type="ECO:0000313" key="3">
    <source>
        <dbReference type="Proteomes" id="UP001597361"/>
    </source>
</evidence>
<dbReference type="Proteomes" id="UP001597361">
    <property type="component" value="Unassembled WGS sequence"/>
</dbReference>
<comment type="caution">
    <text evidence="2">The sequence shown here is derived from an EMBL/GenBank/DDBJ whole genome shotgun (WGS) entry which is preliminary data.</text>
</comment>
<keyword evidence="3" id="KW-1185">Reference proteome</keyword>
<organism evidence="2 3">
    <name type="scientific">Belliella marina</name>
    <dbReference type="NCBI Taxonomy" id="1644146"/>
    <lineage>
        <taxon>Bacteria</taxon>
        <taxon>Pseudomonadati</taxon>
        <taxon>Bacteroidota</taxon>
        <taxon>Cytophagia</taxon>
        <taxon>Cytophagales</taxon>
        <taxon>Cyclobacteriaceae</taxon>
        <taxon>Belliella</taxon>
    </lineage>
</organism>
<accession>A0ABW4VK92</accession>
<gene>
    <name evidence="2" type="ORF">ACFSKL_10115</name>
</gene>
<sequence>MKSKKGKRNKEVKMQNTFTLLLLLLLGLVSENLSAQTSVGFRGGYSSSSYSYRHRPGATVTRTGGITAPTYSLVIEQFLAKNAGAQIEIQYLQLGYTQRDTLNRTNQTTFDYVKVPFMSNFYFGNKGRFHIKVGTHIGYMLSAADPVREYETPGVLPTYGDVGDNPRKLLYGLSAGAGLSKLFGKSTLVGEVRFSYDFNRPETRGRVFDMTSTNLEFTLAYLFQIIKPKWQN</sequence>
<protein>
    <submittedName>
        <fullName evidence="2">Outer membrane beta-barrel protein</fullName>
    </submittedName>
</protein>
<proteinExistence type="predicted"/>
<reference evidence="3" key="1">
    <citation type="journal article" date="2019" name="Int. J. Syst. Evol. Microbiol.">
        <title>The Global Catalogue of Microorganisms (GCM) 10K type strain sequencing project: providing services to taxonomists for standard genome sequencing and annotation.</title>
        <authorList>
            <consortium name="The Broad Institute Genomics Platform"/>
            <consortium name="The Broad Institute Genome Sequencing Center for Infectious Disease"/>
            <person name="Wu L."/>
            <person name="Ma J."/>
        </authorList>
    </citation>
    <scope>NUCLEOTIDE SEQUENCE [LARGE SCALE GENOMIC DNA]</scope>
    <source>
        <strain evidence="3">CGMCC 1.15180</strain>
    </source>
</reference>
<evidence type="ECO:0000313" key="2">
    <source>
        <dbReference type="EMBL" id="MFD2035148.1"/>
    </source>
</evidence>
<dbReference type="EMBL" id="JBHUHR010000027">
    <property type="protein sequence ID" value="MFD2035148.1"/>
    <property type="molecule type" value="Genomic_DNA"/>
</dbReference>
<feature type="domain" description="Outer membrane protein beta-barrel" evidence="1">
    <location>
        <begin position="36"/>
        <end position="198"/>
    </location>
</feature>
<dbReference type="Pfam" id="PF13568">
    <property type="entry name" value="OMP_b-brl_2"/>
    <property type="match status" value="1"/>
</dbReference>
<dbReference type="InterPro" id="IPR025665">
    <property type="entry name" value="Beta-barrel_OMP_2"/>
</dbReference>
<evidence type="ECO:0000259" key="1">
    <source>
        <dbReference type="Pfam" id="PF13568"/>
    </source>
</evidence>